<keyword evidence="9" id="KW-0862">Zinc</keyword>
<proteinExistence type="inferred from homology"/>
<dbReference type="InterPro" id="IPR006171">
    <property type="entry name" value="TOPRIM_dom"/>
</dbReference>
<dbReference type="InterPro" id="IPR030846">
    <property type="entry name" value="DnaG_bac"/>
</dbReference>
<dbReference type="InterPro" id="IPR002694">
    <property type="entry name" value="Znf_CHC2"/>
</dbReference>
<accession>A0A381N8A1</accession>
<gene>
    <name evidence="14" type="ORF">METZ01_LOCUS3686</name>
</gene>
<dbReference type="SUPFAM" id="SSF57783">
    <property type="entry name" value="Zinc beta-ribbon"/>
    <property type="match status" value="1"/>
</dbReference>
<dbReference type="PANTHER" id="PTHR30313:SF2">
    <property type="entry name" value="DNA PRIMASE"/>
    <property type="match status" value="1"/>
</dbReference>
<dbReference type="Pfam" id="PF10410">
    <property type="entry name" value="DnaB_bind"/>
    <property type="match status" value="1"/>
</dbReference>
<dbReference type="FunFam" id="3.90.580.10:FF:000001">
    <property type="entry name" value="DNA primase"/>
    <property type="match status" value="1"/>
</dbReference>
<dbReference type="EMBL" id="UINC01000191">
    <property type="protein sequence ID" value="SUZ50832.1"/>
    <property type="molecule type" value="Genomic_DNA"/>
</dbReference>
<dbReference type="InterPro" id="IPR034151">
    <property type="entry name" value="TOPRIM_DnaG_bac"/>
</dbReference>
<sequence>MGILDDDIRRVREQSDIVGIVTQYTQLKKSGRQWMGLCPFHGEKTPSFSVSQEKAVFYCFGCQVQGDVIDFVREMEHLDFAGSVEYLANKANITLRYTDANESKKRGRRHSLVEAVGEAVDFYHRRLLEGDDGGPARSYLRARGYDGDIVRTFSIGWAPEEWDSLARHLHLSTEDFQGAGLGGLNKRGKQYDFFRARIMFPIFDERGDAVGFGGRKLPDAEGPKYKNTSDQSEVYDKGRLLYGLNWAKTEAGRMDEIVVCEGYTDVIGFHQAGIERSVATCGTAMTADHARKLARFAPRIVLAYDADGAGQAAAERVYAWEEEFGLRFAVAALPEGADPGDMARSDPDGLGRAIAEARPFLEFRVDRALGRGDLDTMEGRALAAAEAMALVTEHPNPLVRDQYVVSIADRCRVSVEEVRRLARSVPRSGGGGREASQAAVSTRLTPEHQAIRLLIHRPDELAAHLDPVLFGDLTARTAYQALAGHEDLHAAREAAGGGSADLLGRLAVQDATDDDPVGVVHRLVSLAAERAAVELEAEARESGDLASYHLPISYLRTAIIGLRELPVFDENETGFEPIEALLRWLVEYSEGRADG</sequence>
<evidence type="ECO:0000256" key="9">
    <source>
        <dbReference type="ARBA" id="ARBA00022833"/>
    </source>
</evidence>
<dbReference type="SUPFAM" id="SSF56731">
    <property type="entry name" value="DNA primase core"/>
    <property type="match status" value="1"/>
</dbReference>
<dbReference type="SMART" id="SM00400">
    <property type="entry name" value="ZnF_CHCC"/>
    <property type="match status" value="1"/>
</dbReference>
<keyword evidence="8" id="KW-0863">Zinc-finger</keyword>
<dbReference type="Gene3D" id="3.90.980.10">
    <property type="entry name" value="DNA primase, catalytic core, N-terminal domain"/>
    <property type="match status" value="1"/>
</dbReference>
<dbReference type="InterPro" id="IPR013264">
    <property type="entry name" value="DNAG_N"/>
</dbReference>
<keyword evidence="3" id="KW-0639">Primosome</keyword>
<keyword evidence="4" id="KW-0808">Transferase</keyword>
<dbReference type="GO" id="GO:1990077">
    <property type="term" value="C:primosome complex"/>
    <property type="evidence" value="ECO:0007669"/>
    <property type="project" value="UniProtKB-KW"/>
</dbReference>
<dbReference type="Pfam" id="PF13155">
    <property type="entry name" value="Toprim_2"/>
    <property type="match status" value="1"/>
</dbReference>
<name>A0A381N8A1_9ZZZZ</name>
<dbReference type="AlphaFoldDB" id="A0A381N8A1"/>
<evidence type="ECO:0000256" key="8">
    <source>
        <dbReference type="ARBA" id="ARBA00022771"/>
    </source>
</evidence>
<dbReference type="GO" id="GO:0006269">
    <property type="term" value="P:DNA replication, synthesis of primer"/>
    <property type="evidence" value="ECO:0007669"/>
    <property type="project" value="UniProtKB-KW"/>
</dbReference>
<evidence type="ECO:0000256" key="12">
    <source>
        <dbReference type="ARBA" id="ARBA00023163"/>
    </source>
</evidence>
<evidence type="ECO:0000313" key="14">
    <source>
        <dbReference type="EMBL" id="SUZ50832.1"/>
    </source>
</evidence>
<dbReference type="Gene3D" id="3.40.1360.10">
    <property type="match status" value="1"/>
</dbReference>
<keyword evidence="12" id="KW-0804">Transcription</keyword>
<evidence type="ECO:0000256" key="6">
    <source>
        <dbReference type="ARBA" id="ARBA00022705"/>
    </source>
</evidence>
<dbReference type="Gene3D" id="3.90.580.10">
    <property type="entry name" value="Zinc finger, CHC2-type domain"/>
    <property type="match status" value="1"/>
</dbReference>
<evidence type="ECO:0000256" key="5">
    <source>
        <dbReference type="ARBA" id="ARBA00022695"/>
    </source>
</evidence>
<dbReference type="GO" id="GO:0003899">
    <property type="term" value="F:DNA-directed RNA polymerase activity"/>
    <property type="evidence" value="ECO:0007669"/>
    <property type="project" value="InterPro"/>
</dbReference>
<evidence type="ECO:0000256" key="10">
    <source>
        <dbReference type="ARBA" id="ARBA00022842"/>
    </source>
</evidence>
<keyword evidence="7" id="KW-0479">Metal-binding</keyword>
<dbReference type="Pfam" id="PF08275">
    <property type="entry name" value="DNAG_N"/>
    <property type="match status" value="1"/>
</dbReference>
<evidence type="ECO:0000256" key="3">
    <source>
        <dbReference type="ARBA" id="ARBA00022515"/>
    </source>
</evidence>
<dbReference type="SMART" id="SM00493">
    <property type="entry name" value="TOPRIM"/>
    <property type="match status" value="1"/>
</dbReference>
<dbReference type="InterPro" id="IPR037068">
    <property type="entry name" value="DNA_primase_core_N_sf"/>
</dbReference>
<dbReference type="HAMAP" id="MF_00974">
    <property type="entry name" value="DNA_primase_DnaG"/>
    <property type="match status" value="1"/>
</dbReference>
<comment type="cofactor">
    <cofactor evidence="1">
        <name>Zn(2+)</name>
        <dbReference type="ChEBI" id="CHEBI:29105"/>
    </cofactor>
</comment>
<keyword evidence="11" id="KW-0238">DNA-binding</keyword>
<dbReference type="GO" id="GO:0003677">
    <property type="term" value="F:DNA binding"/>
    <property type="evidence" value="ECO:0007669"/>
    <property type="project" value="UniProtKB-KW"/>
</dbReference>
<reference evidence="14" key="1">
    <citation type="submission" date="2018-05" db="EMBL/GenBank/DDBJ databases">
        <authorList>
            <person name="Lanie J.A."/>
            <person name="Ng W.-L."/>
            <person name="Kazmierczak K.M."/>
            <person name="Andrzejewski T.M."/>
            <person name="Davidsen T.M."/>
            <person name="Wayne K.J."/>
            <person name="Tettelin H."/>
            <person name="Glass J.I."/>
            <person name="Rusch D."/>
            <person name="Podicherti R."/>
            <person name="Tsui H.-C.T."/>
            <person name="Winkler M.E."/>
        </authorList>
    </citation>
    <scope>NUCLEOTIDE SEQUENCE</scope>
</reference>
<protein>
    <recommendedName>
        <fullName evidence="13">Toprim domain-containing protein</fullName>
    </recommendedName>
</protein>
<dbReference type="InterPro" id="IPR006295">
    <property type="entry name" value="DNA_primase_DnaG"/>
</dbReference>
<dbReference type="NCBIfam" id="TIGR01391">
    <property type="entry name" value="dnaG"/>
    <property type="match status" value="1"/>
</dbReference>
<evidence type="ECO:0000256" key="2">
    <source>
        <dbReference type="ARBA" id="ARBA00022478"/>
    </source>
</evidence>
<dbReference type="InterPro" id="IPR019475">
    <property type="entry name" value="DNA_primase_DnaB-bd"/>
</dbReference>
<keyword evidence="2" id="KW-0240">DNA-directed RNA polymerase</keyword>
<dbReference type="GO" id="GO:0008270">
    <property type="term" value="F:zinc ion binding"/>
    <property type="evidence" value="ECO:0007669"/>
    <property type="project" value="UniProtKB-KW"/>
</dbReference>
<feature type="domain" description="Toprim" evidence="13">
    <location>
        <begin position="255"/>
        <end position="336"/>
    </location>
</feature>
<keyword evidence="6" id="KW-0235">DNA replication</keyword>
<dbReference type="GO" id="GO:0000428">
    <property type="term" value="C:DNA-directed RNA polymerase complex"/>
    <property type="evidence" value="ECO:0007669"/>
    <property type="project" value="UniProtKB-KW"/>
</dbReference>
<keyword evidence="5" id="KW-0548">Nucleotidyltransferase</keyword>
<evidence type="ECO:0000256" key="4">
    <source>
        <dbReference type="ARBA" id="ARBA00022679"/>
    </source>
</evidence>
<evidence type="ECO:0000259" key="13">
    <source>
        <dbReference type="PROSITE" id="PS50880"/>
    </source>
</evidence>
<dbReference type="InterPro" id="IPR036977">
    <property type="entry name" value="DNA_primase_Znf_CHC2"/>
</dbReference>
<dbReference type="CDD" id="cd03364">
    <property type="entry name" value="TOPRIM_DnaG_primases"/>
    <property type="match status" value="1"/>
</dbReference>
<evidence type="ECO:0000256" key="1">
    <source>
        <dbReference type="ARBA" id="ARBA00001947"/>
    </source>
</evidence>
<keyword evidence="10" id="KW-0460">Magnesium</keyword>
<dbReference type="PANTHER" id="PTHR30313">
    <property type="entry name" value="DNA PRIMASE"/>
    <property type="match status" value="1"/>
</dbReference>
<dbReference type="InterPro" id="IPR050219">
    <property type="entry name" value="DnaG_primase"/>
</dbReference>
<dbReference type="PROSITE" id="PS50880">
    <property type="entry name" value="TOPRIM"/>
    <property type="match status" value="1"/>
</dbReference>
<dbReference type="Pfam" id="PF01807">
    <property type="entry name" value="Zn_ribbon_DnaG"/>
    <property type="match status" value="1"/>
</dbReference>
<evidence type="ECO:0000256" key="7">
    <source>
        <dbReference type="ARBA" id="ARBA00022723"/>
    </source>
</evidence>
<organism evidence="14">
    <name type="scientific">marine metagenome</name>
    <dbReference type="NCBI Taxonomy" id="408172"/>
    <lineage>
        <taxon>unclassified sequences</taxon>
        <taxon>metagenomes</taxon>
        <taxon>ecological metagenomes</taxon>
    </lineage>
</organism>
<evidence type="ECO:0000256" key="11">
    <source>
        <dbReference type="ARBA" id="ARBA00023125"/>
    </source>
</evidence>
<dbReference type="GO" id="GO:0005737">
    <property type="term" value="C:cytoplasm"/>
    <property type="evidence" value="ECO:0007669"/>
    <property type="project" value="TreeGrafter"/>
</dbReference>